<dbReference type="InterPro" id="IPR023631">
    <property type="entry name" value="Amidase_dom"/>
</dbReference>
<dbReference type="InterPro" id="IPR036928">
    <property type="entry name" value="AS_sf"/>
</dbReference>
<gene>
    <name evidence="2" type="ORF">SAMN04488541_101662</name>
</gene>
<dbReference type="SUPFAM" id="SSF75304">
    <property type="entry name" value="Amidase signature (AS) enzymes"/>
    <property type="match status" value="1"/>
</dbReference>
<organism evidence="2 3">
    <name type="scientific">Thermoflexibacter ruber</name>
    <dbReference type="NCBI Taxonomy" id="1003"/>
    <lineage>
        <taxon>Bacteria</taxon>
        <taxon>Pseudomonadati</taxon>
        <taxon>Bacteroidota</taxon>
        <taxon>Cytophagia</taxon>
        <taxon>Cytophagales</taxon>
        <taxon>Thermoflexibacteraceae</taxon>
        <taxon>Thermoflexibacter</taxon>
    </lineage>
</organism>
<dbReference type="PANTHER" id="PTHR11895:SF73">
    <property type="entry name" value="AMIDASE FAMILY PROTEIN"/>
    <property type="match status" value="1"/>
</dbReference>
<dbReference type="STRING" id="1003.SAMN04488541_101662"/>
<dbReference type="Pfam" id="PF01425">
    <property type="entry name" value="Amidase"/>
    <property type="match status" value="1"/>
</dbReference>
<proteinExistence type="predicted"/>
<keyword evidence="3" id="KW-1185">Reference proteome</keyword>
<dbReference type="PANTHER" id="PTHR11895">
    <property type="entry name" value="TRANSAMIDASE"/>
    <property type="match status" value="1"/>
</dbReference>
<accession>A0A1I2G3Z2</accession>
<keyword evidence="2" id="KW-0808">Transferase</keyword>
<dbReference type="GO" id="GO:0050567">
    <property type="term" value="F:glutaminyl-tRNA synthase (glutamine-hydrolyzing) activity"/>
    <property type="evidence" value="ECO:0007669"/>
    <property type="project" value="TreeGrafter"/>
</dbReference>
<dbReference type="EMBL" id="FONY01000016">
    <property type="protein sequence ID" value="SFF11717.1"/>
    <property type="molecule type" value="Genomic_DNA"/>
</dbReference>
<dbReference type="AlphaFoldDB" id="A0A1I2G3Z2"/>
<dbReference type="GO" id="GO:0016740">
    <property type="term" value="F:transferase activity"/>
    <property type="evidence" value="ECO:0007669"/>
    <property type="project" value="UniProtKB-KW"/>
</dbReference>
<evidence type="ECO:0000313" key="3">
    <source>
        <dbReference type="Proteomes" id="UP000199513"/>
    </source>
</evidence>
<dbReference type="Proteomes" id="UP000199513">
    <property type="component" value="Unassembled WGS sequence"/>
</dbReference>
<sequence>MITYLFSKTCFSRYYPLLLFISLLLGLPAFAQNTIEKEHLQKAERLLDLQFTESERDSALSDVALYLRIYQAIHKQSLKNWESPALLFDPLPVGKKINPIQKPVNWLIPNDVKLPQNKNDLAFYSIPQLASLIKNKKITSLELTQFFLQRIKTWGDTLQCIVSLTEEIAIKQAKQADEEIRQGKYRGILHGIPYGIKDLLAVPNTKTTWGAGSHKEQVIDQIATVVSKLEAAGAVMVAKLTLGELAMGDVWFGGKTKNPWDLKQGSSGSSAGSASATAAGLVPFSIGTETWGSIVSPSTRCGTTGLRPTFGRVSRYGAMALSWSLDKIGPITRSAEDAAIVFDVIRGTDGKDKTVKDFPFNYTGKVDFKKLQIGYLKNNFDSLKEASIELQTIETLKKLGADIQPVNFQTSVPTNIINVILMSEAAAAFDELTRTDQDELLVQQSKNSWSNFFRAARFIPAVEYINANRLRMKMIEEIDAIVSQYDVLISPNFQNNFSAITNLTGHPVVVVPNGFKDGKPTSISFLGNLYDEATILAVAKIFQDATDFDEKHPNKFK</sequence>
<evidence type="ECO:0000259" key="1">
    <source>
        <dbReference type="Pfam" id="PF01425"/>
    </source>
</evidence>
<dbReference type="Gene3D" id="3.90.1300.10">
    <property type="entry name" value="Amidase signature (AS) domain"/>
    <property type="match status" value="1"/>
</dbReference>
<feature type="domain" description="Amidase" evidence="1">
    <location>
        <begin position="142"/>
        <end position="535"/>
    </location>
</feature>
<protein>
    <submittedName>
        <fullName evidence="2">Asp-tRNAAsn/Glu-tRNAGln amidotransferase A subunit</fullName>
    </submittedName>
</protein>
<name>A0A1I2G3Z2_9BACT</name>
<reference evidence="2 3" key="1">
    <citation type="submission" date="2016-10" db="EMBL/GenBank/DDBJ databases">
        <authorList>
            <person name="de Groot N.N."/>
        </authorList>
    </citation>
    <scope>NUCLEOTIDE SEQUENCE [LARGE SCALE GENOMIC DNA]</scope>
    <source>
        <strain>GEY</strain>
        <strain evidence="3">DSM 9560</strain>
    </source>
</reference>
<dbReference type="OrthoDB" id="9811471at2"/>
<evidence type="ECO:0000313" key="2">
    <source>
        <dbReference type="EMBL" id="SFF11717.1"/>
    </source>
</evidence>
<dbReference type="InterPro" id="IPR000120">
    <property type="entry name" value="Amidase"/>
</dbReference>